<dbReference type="SUPFAM" id="SSF57184">
    <property type="entry name" value="Growth factor receptor domain"/>
    <property type="match status" value="1"/>
</dbReference>
<dbReference type="PANTHER" id="PTHR24033">
    <property type="entry name" value="EGF-LIKE DOMAIN-CONTAINING PROTEIN"/>
    <property type="match status" value="1"/>
</dbReference>
<dbReference type="EMBL" id="CP111018">
    <property type="protein sequence ID" value="WAR09608.1"/>
    <property type="molecule type" value="Genomic_DNA"/>
</dbReference>
<comment type="caution">
    <text evidence="2">Lacks conserved residue(s) required for the propagation of feature annotation.</text>
</comment>
<dbReference type="InterPro" id="IPR000884">
    <property type="entry name" value="TSP1_rpt"/>
</dbReference>
<dbReference type="Gene3D" id="3.40.50.410">
    <property type="entry name" value="von Willebrand factor, type A domain"/>
    <property type="match status" value="1"/>
</dbReference>
<feature type="domain" description="EGF-like" evidence="3">
    <location>
        <begin position="159"/>
        <end position="197"/>
    </location>
</feature>
<dbReference type="PROSITE" id="PS50026">
    <property type="entry name" value="EGF_3"/>
    <property type="match status" value="4"/>
</dbReference>
<dbReference type="SUPFAM" id="SSF53300">
    <property type="entry name" value="vWA-like"/>
    <property type="match status" value="1"/>
</dbReference>
<feature type="disulfide bond" evidence="2">
    <location>
        <begin position="75"/>
        <end position="84"/>
    </location>
</feature>
<dbReference type="Gene3D" id="2.20.100.10">
    <property type="entry name" value="Thrombospondin type-1 (TSP1) repeat"/>
    <property type="match status" value="1"/>
</dbReference>
<keyword evidence="1 2" id="KW-1015">Disulfide bond</keyword>
<dbReference type="SUPFAM" id="SSF82895">
    <property type="entry name" value="TSP-1 type 1 repeat"/>
    <property type="match status" value="1"/>
</dbReference>
<dbReference type="InterPro" id="IPR001881">
    <property type="entry name" value="EGF-like_Ca-bd_dom"/>
</dbReference>
<feature type="domain" description="EGF-like" evidence="3">
    <location>
        <begin position="87"/>
        <end position="122"/>
    </location>
</feature>
<feature type="disulfide bond" evidence="2">
    <location>
        <begin position="187"/>
        <end position="196"/>
    </location>
</feature>
<feature type="disulfide bond" evidence="2">
    <location>
        <begin position="112"/>
        <end position="121"/>
    </location>
</feature>
<keyword evidence="6" id="KW-1185">Reference proteome</keyword>
<feature type="disulfide bond" evidence="2">
    <location>
        <begin position="168"/>
        <end position="185"/>
    </location>
</feature>
<feature type="disulfide bond" evidence="2">
    <location>
        <begin position="54"/>
        <end position="64"/>
    </location>
</feature>
<dbReference type="InterPro" id="IPR051830">
    <property type="entry name" value="NOTCH_homolog"/>
</dbReference>
<feature type="domain" description="VWFA" evidence="4">
    <location>
        <begin position="286"/>
        <end position="469"/>
    </location>
</feature>
<dbReference type="SMART" id="SM00179">
    <property type="entry name" value="EGF_CA"/>
    <property type="match status" value="3"/>
</dbReference>
<dbReference type="InterPro" id="IPR002035">
    <property type="entry name" value="VWF_A"/>
</dbReference>
<dbReference type="PROSITE" id="PS00022">
    <property type="entry name" value="EGF_1"/>
    <property type="match status" value="4"/>
</dbReference>
<dbReference type="InterPro" id="IPR000742">
    <property type="entry name" value="EGF"/>
</dbReference>
<gene>
    <name evidence="5" type="ORF">MAR_034684</name>
</gene>
<dbReference type="PROSITE" id="PS01186">
    <property type="entry name" value="EGF_2"/>
    <property type="match status" value="4"/>
</dbReference>
<dbReference type="InterPro" id="IPR036465">
    <property type="entry name" value="vWFA_dom_sf"/>
</dbReference>
<feature type="domain" description="EGF-like" evidence="3">
    <location>
        <begin position="127"/>
        <end position="157"/>
    </location>
</feature>
<dbReference type="CDD" id="cd00054">
    <property type="entry name" value="EGF_CA"/>
    <property type="match status" value="3"/>
</dbReference>
<evidence type="ECO:0000259" key="3">
    <source>
        <dbReference type="PROSITE" id="PS50026"/>
    </source>
</evidence>
<dbReference type="PROSITE" id="PS50092">
    <property type="entry name" value="TSP1"/>
    <property type="match status" value="1"/>
</dbReference>
<dbReference type="CDD" id="cd01450">
    <property type="entry name" value="vWFA_subfamily_ECM"/>
    <property type="match status" value="1"/>
</dbReference>
<proteinExistence type="predicted"/>
<dbReference type="SUPFAM" id="SSF57196">
    <property type="entry name" value="EGF/Laminin"/>
    <property type="match status" value="1"/>
</dbReference>
<protein>
    <submittedName>
        <fullName evidence="5">NOTC1-like protein</fullName>
    </submittedName>
</protein>
<feature type="domain" description="EGF-like" evidence="3">
    <location>
        <begin position="50"/>
        <end position="85"/>
    </location>
</feature>
<sequence>MLIIFATTIKICTHGGSTQVHAQRPHAHRGGPHNRHRLAPYGLILQQRSVSDPCQPNPCIHGTCFGSGANFLCQCTQGYMGKTCSANTDQCTSHPCVHGTCFASTSGHVCTCQTGYTGLNCDTHPCYSNPCVHGSCFSSASGYMCQCPAGFTGQNCDQPDDPCTPDPCSGHGNCARASGGSGYVCTCFYGYTGVTCATASGGFIINPGDCVVSPWGQWSVVSGFGTQDRQRIVITSPSSGGKPCPNDFRQKAHATSPSVPVTATNMVSGFVTPSGTGSTGYGQLRDLLIILDSSTSIGVKNFTDAKTQLSRLVALFCPSPDPFAGDHQKAALLVYNSRVYEIFDFNDLHNTKEVQAKILSVTFTDGITLTEAAFEYARTHMLSRNKGMRFRADVKQEVLLITDGESNHPADTIKAAKELQQYATVYALAIGSISPEGQKEISGSVSTPPSVHLFSIPGFGDLKTLVDEIARQVHQAQCARFEY</sequence>
<evidence type="ECO:0000256" key="1">
    <source>
        <dbReference type="ARBA" id="ARBA00023157"/>
    </source>
</evidence>
<dbReference type="Pfam" id="PF00092">
    <property type="entry name" value="VWA"/>
    <property type="match status" value="1"/>
</dbReference>
<dbReference type="SMART" id="SM00181">
    <property type="entry name" value="EGF"/>
    <property type="match status" value="4"/>
</dbReference>
<feature type="disulfide bond" evidence="2">
    <location>
        <begin position="147"/>
        <end position="156"/>
    </location>
</feature>
<dbReference type="Pfam" id="PF00008">
    <property type="entry name" value="EGF"/>
    <property type="match status" value="1"/>
</dbReference>
<name>A0ABY7ELU8_MYAAR</name>
<evidence type="ECO:0000256" key="2">
    <source>
        <dbReference type="PROSITE-ProRule" id="PRU00076"/>
    </source>
</evidence>
<feature type="disulfide bond" evidence="2">
    <location>
        <begin position="91"/>
        <end position="101"/>
    </location>
</feature>
<accession>A0ABY7ELU8</accession>
<reference evidence="5" key="1">
    <citation type="submission" date="2022-11" db="EMBL/GenBank/DDBJ databases">
        <title>Centuries of genome instability and evolution in soft-shell clam transmissible cancer (bioRxiv).</title>
        <authorList>
            <person name="Hart S.F.M."/>
            <person name="Yonemitsu M.A."/>
            <person name="Giersch R.M."/>
            <person name="Beal B.F."/>
            <person name="Arriagada G."/>
            <person name="Davis B.W."/>
            <person name="Ostrander E.A."/>
            <person name="Goff S.P."/>
            <person name="Metzger M.J."/>
        </authorList>
    </citation>
    <scope>NUCLEOTIDE SEQUENCE</scope>
    <source>
        <strain evidence="5">MELC-2E11</strain>
        <tissue evidence="5">Siphon/mantle</tissue>
    </source>
</reference>
<dbReference type="InterPro" id="IPR036383">
    <property type="entry name" value="TSP1_rpt_sf"/>
</dbReference>
<dbReference type="Gene3D" id="2.10.25.10">
    <property type="entry name" value="Laminin"/>
    <property type="match status" value="4"/>
</dbReference>
<organism evidence="5 6">
    <name type="scientific">Mya arenaria</name>
    <name type="common">Soft-shell clam</name>
    <dbReference type="NCBI Taxonomy" id="6604"/>
    <lineage>
        <taxon>Eukaryota</taxon>
        <taxon>Metazoa</taxon>
        <taxon>Spiralia</taxon>
        <taxon>Lophotrochozoa</taxon>
        <taxon>Mollusca</taxon>
        <taxon>Bivalvia</taxon>
        <taxon>Autobranchia</taxon>
        <taxon>Heteroconchia</taxon>
        <taxon>Euheterodonta</taxon>
        <taxon>Imparidentia</taxon>
        <taxon>Neoheterodontei</taxon>
        <taxon>Myida</taxon>
        <taxon>Myoidea</taxon>
        <taxon>Myidae</taxon>
        <taxon>Mya</taxon>
    </lineage>
</organism>
<keyword evidence="2" id="KW-0245">EGF-like domain</keyword>
<dbReference type="Proteomes" id="UP001164746">
    <property type="component" value="Chromosome 7"/>
</dbReference>
<dbReference type="InterPro" id="IPR009030">
    <property type="entry name" value="Growth_fac_rcpt_cys_sf"/>
</dbReference>
<dbReference type="SMART" id="SM00327">
    <property type="entry name" value="VWA"/>
    <property type="match status" value="1"/>
</dbReference>
<dbReference type="PROSITE" id="PS50234">
    <property type="entry name" value="VWFA"/>
    <property type="match status" value="1"/>
</dbReference>
<evidence type="ECO:0000313" key="6">
    <source>
        <dbReference type="Proteomes" id="UP001164746"/>
    </source>
</evidence>
<dbReference type="PANTHER" id="PTHR24033:SF225">
    <property type="entry name" value="EGF-LIKE DOMAIN-CONTAINING PROTEIN"/>
    <property type="match status" value="1"/>
</dbReference>
<evidence type="ECO:0000259" key="4">
    <source>
        <dbReference type="PROSITE" id="PS50234"/>
    </source>
</evidence>
<evidence type="ECO:0000313" key="5">
    <source>
        <dbReference type="EMBL" id="WAR09608.1"/>
    </source>
</evidence>